<name>A0A0C6P3X2_BORBO</name>
<protein>
    <submittedName>
        <fullName evidence="5">Putative exported protein</fullName>
    </submittedName>
</protein>
<dbReference type="RefSeq" id="WP_003808378.1">
    <property type="nucleotide sequence ID" value="NC_019382.1"/>
</dbReference>
<dbReference type="InterPro" id="IPR000184">
    <property type="entry name" value="Bac_surfAg_D15"/>
</dbReference>
<accession>A0A0C6P3X2</accession>
<dbReference type="AlphaFoldDB" id="A0A0C6P3X2"/>
<sequence>MRRILRVCPALLFALAAGQVHAKLPEVIVDPGGVPPAALQAINSAVDAIARLSEDQDGGEIDRLRRRARDATLAALATQGYFTPTVTLTPGTDVGGETWDIAIEPGPRARVASVDLKFTGRVARPEYAARIQKWRDDWALKAGQPFINGDWNKAKSGLLDAVSTRDFLLAHMTHSLAEVDAETAQVRLSVEIDSGPAVRMGALQTDGLQRVPESLVRRYVKYSEGAAYDQDKLDQWQQELQSTAFFRGAFVTLDQGARGGQDDVKVTAPGAGARAPGSSGLASVAPAGDAEVAGGPTAAAPVLDSQGEITLPVDVRVVEAPPKRLAVSLGVDDEAGVRFETIYRQNVVFGQPVTMETGLGVDRLRQRAYLDFNLPPDERGRKDSFGLLFDHSDVQGLDVTRYALGVTRLQERKGAGDSRVEYETRWGGLLAHDHVKIDGGDEYDLPTATLTAEWLRRDVNSKYDPREGNLIAVGGGVGATLDDGQPYMRLRLRGQKWWPIGKLDVLTLRGEVGRLWSNGRTRVPDDFGFRTGGARSIRGYRYQSIGVEQDDAIVGAPTLAVASVEYDHYFNERWGIGVFVDAGDAAESFGDMDIAVGYGVGARVRTPAGPLFLDVAYGQRERDLRLHFSLGIAF</sequence>
<dbReference type="Proteomes" id="UP000007564">
    <property type="component" value="Chromosome"/>
</dbReference>
<comment type="subcellular location">
    <subcellularLocation>
        <location evidence="1">Membrane</location>
    </subcellularLocation>
</comment>
<feature type="signal peptide" evidence="3">
    <location>
        <begin position="1"/>
        <end position="22"/>
    </location>
</feature>
<keyword evidence="2" id="KW-0472">Membrane</keyword>
<organism evidence="5 6">
    <name type="scientific">Bordetella bronchiseptica 253</name>
    <dbReference type="NCBI Taxonomy" id="568707"/>
    <lineage>
        <taxon>Bacteria</taxon>
        <taxon>Pseudomonadati</taxon>
        <taxon>Pseudomonadota</taxon>
        <taxon>Betaproteobacteria</taxon>
        <taxon>Burkholderiales</taxon>
        <taxon>Alcaligenaceae</taxon>
        <taxon>Bordetella</taxon>
    </lineage>
</organism>
<evidence type="ECO:0000256" key="3">
    <source>
        <dbReference type="SAM" id="SignalP"/>
    </source>
</evidence>
<reference evidence="5 6" key="1">
    <citation type="journal article" date="2012" name="BMC Genomics">
        <title>Comparative genomics of the classical Bordetella subspecies: the evolution and exchange of virulence-associated diversity amongst closely related pathogens.</title>
        <authorList>
            <person name="Park J."/>
            <person name="Zhang Y."/>
            <person name="Buboltz A.M."/>
            <person name="Zhang X."/>
            <person name="Schuster S.C."/>
            <person name="Ahuja U."/>
            <person name="Liu M."/>
            <person name="Miller J.F."/>
            <person name="Sebaihia M."/>
            <person name="Bentley S.D."/>
            <person name="Parkhill J."/>
            <person name="Harvill E.T."/>
        </authorList>
    </citation>
    <scope>NUCLEOTIDE SEQUENCE [LARGE SCALE GENOMIC DNA]</scope>
    <source>
        <strain evidence="5 6">253</strain>
    </source>
</reference>
<evidence type="ECO:0000313" key="6">
    <source>
        <dbReference type="Proteomes" id="UP000007564"/>
    </source>
</evidence>
<dbReference type="KEGG" id="bbh:BN112_2599"/>
<feature type="chain" id="PRO_5002189925" evidence="3">
    <location>
        <begin position="23"/>
        <end position="634"/>
    </location>
</feature>
<dbReference type="Gene3D" id="2.40.160.50">
    <property type="entry name" value="membrane protein fhac: a member of the omp85/tpsb transporter family"/>
    <property type="match status" value="1"/>
</dbReference>
<dbReference type="GeneID" id="56480488"/>
<feature type="domain" description="Bacterial surface antigen (D15)" evidence="4">
    <location>
        <begin position="438"/>
        <end position="634"/>
    </location>
</feature>
<gene>
    <name evidence="5" type="ORF">BN112_2599</name>
</gene>
<dbReference type="Gene3D" id="3.10.20.310">
    <property type="entry name" value="membrane protein fhac"/>
    <property type="match status" value="2"/>
</dbReference>
<dbReference type="Pfam" id="PF01103">
    <property type="entry name" value="Omp85"/>
    <property type="match status" value="1"/>
</dbReference>
<evidence type="ECO:0000256" key="1">
    <source>
        <dbReference type="ARBA" id="ARBA00004370"/>
    </source>
</evidence>
<dbReference type="HOGENOM" id="CLU_018618_2_0_4"/>
<dbReference type="GO" id="GO:0019867">
    <property type="term" value="C:outer membrane"/>
    <property type="evidence" value="ECO:0007669"/>
    <property type="project" value="InterPro"/>
</dbReference>
<dbReference type="EMBL" id="HE965806">
    <property type="protein sequence ID" value="CCJ54516.1"/>
    <property type="molecule type" value="Genomic_DNA"/>
</dbReference>
<proteinExistence type="predicted"/>
<evidence type="ECO:0000313" key="5">
    <source>
        <dbReference type="EMBL" id="CCJ54516.1"/>
    </source>
</evidence>
<evidence type="ECO:0000256" key="2">
    <source>
        <dbReference type="ARBA" id="ARBA00023136"/>
    </source>
</evidence>
<dbReference type="OrthoDB" id="9769707at2"/>
<evidence type="ECO:0000259" key="4">
    <source>
        <dbReference type="Pfam" id="PF01103"/>
    </source>
</evidence>
<keyword evidence="3" id="KW-0732">Signal</keyword>